<dbReference type="NCBIfam" id="TIGR00121">
    <property type="entry name" value="birA_ligase"/>
    <property type="match status" value="1"/>
</dbReference>
<dbReference type="Gene3D" id="2.30.30.100">
    <property type="match status" value="1"/>
</dbReference>
<evidence type="ECO:0000256" key="1">
    <source>
        <dbReference type="ARBA" id="ARBA00022598"/>
    </source>
</evidence>
<dbReference type="PANTHER" id="PTHR12835:SF5">
    <property type="entry name" value="BIOTIN--PROTEIN LIGASE"/>
    <property type="match status" value="1"/>
</dbReference>
<sequence>MDAQDSQHVEGREPFDAGMLRNGLVQALGLARLDHVDTTGSTNADLLAALGSEDGRGRTEYPDLSVLIADHQSTGRGRLDRHWEAPPRSALAVSIVLRPVNAQGRPLPTDSYSWFSLLAAEAWCLALEDICGVHAGVKWPNDLLLGERKLAGILAQLHFPADGQPPVVVLGTGVNVSLTAEELPVPTATSLLLAGARPLDRTALVAAYLRRFVQLYRDYCNSDGDPDAGLAGEASLHHRLTQSTVTLGRTVKAHLPGDRDVVGRAERLDHHGSLVLLTEDGLEHTVTAGDVVHLRLHGPDGAGGYA</sequence>
<dbReference type="InterPro" id="IPR045864">
    <property type="entry name" value="aa-tRNA-synth_II/BPL/LPL"/>
</dbReference>
<feature type="domain" description="Biotin protein ligase C-terminal" evidence="6">
    <location>
        <begin position="246"/>
        <end position="293"/>
    </location>
</feature>
<reference evidence="8 9" key="1">
    <citation type="submission" date="2016-10" db="EMBL/GenBank/DDBJ databases">
        <authorList>
            <person name="de Groot N.N."/>
        </authorList>
    </citation>
    <scope>NUCLEOTIDE SEQUENCE [LARGE SCALE GENOMIC DNA]</scope>
    <source>
        <strain evidence="8 9">DSM 10495</strain>
    </source>
</reference>
<proteinExistence type="predicted"/>
<dbReference type="SUPFAM" id="SSF55681">
    <property type="entry name" value="Class II aaRS and biotin synthetases"/>
    <property type="match status" value="1"/>
</dbReference>
<evidence type="ECO:0000256" key="2">
    <source>
        <dbReference type="ARBA" id="ARBA00022741"/>
    </source>
</evidence>
<dbReference type="PANTHER" id="PTHR12835">
    <property type="entry name" value="BIOTIN PROTEIN LIGASE"/>
    <property type="match status" value="1"/>
</dbReference>
<evidence type="ECO:0000256" key="4">
    <source>
        <dbReference type="ARBA" id="ARBA00023267"/>
    </source>
</evidence>
<evidence type="ECO:0000259" key="6">
    <source>
        <dbReference type="Pfam" id="PF02237"/>
    </source>
</evidence>
<evidence type="ECO:0000313" key="8">
    <source>
        <dbReference type="EMBL" id="SEC40368.1"/>
    </source>
</evidence>
<dbReference type="Gene3D" id="3.30.930.10">
    <property type="entry name" value="Bira Bifunctional Protein, Domain 2"/>
    <property type="match status" value="1"/>
</dbReference>
<dbReference type="GO" id="GO:0005524">
    <property type="term" value="F:ATP binding"/>
    <property type="evidence" value="ECO:0007669"/>
    <property type="project" value="UniProtKB-KW"/>
</dbReference>
<keyword evidence="9" id="KW-1185">Reference proteome</keyword>
<dbReference type="EC" id="6.3.4.15" evidence="5"/>
<dbReference type="Proteomes" id="UP000182652">
    <property type="component" value="Unassembled WGS sequence"/>
</dbReference>
<gene>
    <name evidence="8" type="ORF">SAMN04489745_2782</name>
</gene>
<dbReference type="EMBL" id="FNSN01000003">
    <property type="protein sequence ID" value="SEC40368.1"/>
    <property type="molecule type" value="Genomic_DNA"/>
</dbReference>
<keyword evidence="1 8" id="KW-0436">Ligase</keyword>
<keyword evidence="3" id="KW-0067">ATP-binding</keyword>
<dbReference type="GO" id="GO:0005737">
    <property type="term" value="C:cytoplasm"/>
    <property type="evidence" value="ECO:0007669"/>
    <property type="project" value="TreeGrafter"/>
</dbReference>
<dbReference type="AlphaFoldDB" id="A0A1H4S8L7"/>
<dbReference type="InterPro" id="IPR003142">
    <property type="entry name" value="BPL_C"/>
</dbReference>
<keyword evidence="2" id="KW-0547">Nucleotide-binding</keyword>
<evidence type="ECO:0000256" key="3">
    <source>
        <dbReference type="ARBA" id="ARBA00022840"/>
    </source>
</evidence>
<dbReference type="Pfam" id="PF02237">
    <property type="entry name" value="BPL_C"/>
    <property type="match status" value="1"/>
</dbReference>
<keyword evidence="4" id="KW-0092">Biotin</keyword>
<feature type="domain" description="BPL/LPL catalytic" evidence="7">
    <location>
        <begin position="56"/>
        <end position="159"/>
    </location>
</feature>
<name>A0A1H4S8L7_9MICC</name>
<dbReference type="GO" id="GO:0004077">
    <property type="term" value="F:biotin--[biotin carboxyl-carrier protein] ligase activity"/>
    <property type="evidence" value="ECO:0007669"/>
    <property type="project" value="UniProtKB-EC"/>
</dbReference>
<protein>
    <recommendedName>
        <fullName evidence="5">biotin--[biotin carboxyl-carrier protein] ligase</fullName>
        <ecNumber evidence="5">6.3.4.15</ecNumber>
    </recommendedName>
</protein>
<dbReference type="SUPFAM" id="SSF50037">
    <property type="entry name" value="C-terminal domain of transcriptional repressors"/>
    <property type="match status" value="1"/>
</dbReference>
<accession>A0A1H4S8L7</accession>
<dbReference type="RefSeq" id="WP_066216921.1">
    <property type="nucleotide sequence ID" value="NZ_FNSN01000003.1"/>
</dbReference>
<evidence type="ECO:0000256" key="5">
    <source>
        <dbReference type="ARBA" id="ARBA00024227"/>
    </source>
</evidence>
<dbReference type="InterPro" id="IPR004408">
    <property type="entry name" value="Biotin_CoA_COase_ligase"/>
</dbReference>
<dbReference type="Pfam" id="PF03099">
    <property type="entry name" value="BPL_LplA_LipB"/>
    <property type="match status" value="1"/>
</dbReference>
<dbReference type="CDD" id="cd16442">
    <property type="entry name" value="BPL"/>
    <property type="match status" value="1"/>
</dbReference>
<evidence type="ECO:0000313" key="9">
    <source>
        <dbReference type="Proteomes" id="UP000182652"/>
    </source>
</evidence>
<dbReference type="InterPro" id="IPR008988">
    <property type="entry name" value="Transcriptional_repressor_C"/>
</dbReference>
<dbReference type="InterPro" id="IPR004143">
    <property type="entry name" value="BPL_LPL_catalytic"/>
</dbReference>
<evidence type="ECO:0000259" key="7">
    <source>
        <dbReference type="Pfam" id="PF03099"/>
    </source>
</evidence>
<organism evidence="8 9">
    <name type="scientific">Arthrobacter woluwensis</name>
    <dbReference type="NCBI Taxonomy" id="156980"/>
    <lineage>
        <taxon>Bacteria</taxon>
        <taxon>Bacillati</taxon>
        <taxon>Actinomycetota</taxon>
        <taxon>Actinomycetes</taxon>
        <taxon>Micrococcales</taxon>
        <taxon>Micrococcaceae</taxon>
        <taxon>Arthrobacter</taxon>
    </lineage>
</organism>
<dbReference type="STRING" id="156980.SAMN04489745_2782"/>